<dbReference type="EMBL" id="RCHS01004094">
    <property type="protein sequence ID" value="RMX37584.1"/>
    <property type="molecule type" value="Genomic_DNA"/>
</dbReference>
<organism evidence="11 12">
    <name type="scientific">Pocillopora damicornis</name>
    <name type="common">Cauliflower coral</name>
    <name type="synonym">Millepora damicornis</name>
    <dbReference type="NCBI Taxonomy" id="46731"/>
    <lineage>
        <taxon>Eukaryota</taxon>
        <taxon>Metazoa</taxon>
        <taxon>Cnidaria</taxon>
        <taxon>Anthozoa</taxon>
        <taxon>Hexacorallia</taxon>
        <taxon>Scleractinia</taxon>
        <taxon>Astrocoeniina</taxon>
        <taxon>Pocilloporidae</taxon>
        <taxon>Pocillopora</taxon>
    </lineage>
</organism>
<feature type="transmembrane region" description="Helical" evidence="9">
    <location>
        <begin position="549"/>
        <end position="569"/>
    </location>
</feature>
<dbReference type="GO" id="GO:0004930">
    <property type="term" value="F:G protein-coupled receptor activity"/>
    <property type="evidence" value="ECO:0007669"/>
    <property type="project" value="UniProtKB-KW"/>
</dbReference>
<accession>A0A3M6T8H9</accession>
<dbReference type="PANTHER" id="PTHR45695">
    <property type="entry name" value="LEUCOKININ RECEPTOR-RELATED"/>
    <property type="match status" value="1"/>
</dbReference>
<dbReference type="CDD" id="cd00637">
    <property type="entry name" value="7tm_classA_rhodopsin-like"/>
    <property type="match status" value="1"/>
</dbReference>
<evidence type="ECO:0000256" key="3">
    <source>
        <dbReference type="ARBA" id="ARBA00022989"/>
    </source>
</evidence>
<keyword evidence="5 9" id="KW-0472">Membrane</keyword>
<evidence type="ECO:0000313" key="11">
    <source>
        <dbReference type="EMBL" id="RMX37584.1"/>
    </source>
</evidence>
<feature type="transmembrane region" description="Helical" evidence="9">
    <location>
        <begin position="106"/>
        <end position="127"/>
    </location>
</feature>
<keyword evidence="12" id="KW-1185">Reference proteome</keyword>
<proteinExistence type="inferred from homology"/>
<dbReference type="PANTHER" id="PTHR45695:SF9">
    <property type="entry name" value="LEUCOKININ RECEPTOR"/>
    <property type="match status" value="1"/>
</dbReference>
<dbReference type="OrthoDB" id="6076970at2759"/>
<feature type="domain" description="G-protein coupled receptors family 1 profile" evidence="10">
    <location>
        <begin position="44"/>
        <end position="303"/>
    </location>
</feature>
<feature type="non-terminal residue" evidence="11">
    <location>
        <position position="1"/>
    </location>
</feature>
<evidence type="ECO:0000256" key="8">
    <source>
        <dbReference type="RuleBase" id="RU000688"/>
    </source>
</evidence>
<feature type="transmembrane region" description="Helical" evidence="9">
    <location>
        <begin position="380"/>
        <end position="401"/>
    </location>
</feature>
<evidence type="ECO:0000256" key="7">
    <source>
        <dbReference type="ARBA" id="ARBA00023224"/>
    </source>
</evidence>
<evidence type="ECO:0000256" key="5">
    <source>
        <dbReference type="ARBA" id="ARBA00023136"/>
    </source>
</evidence>
<dbReference type="PRINTS" id="PR00237">
    <property type="entry name" value="GPCRRHODOPSN"/>
</dbReference>
<dbReference type="Gene3D" id="1.20.1070.10">
    <property type="entry name" value="Rhodopsin 7-helix transmembrane proteins"/>
    <property type="match status" value="2"/>
</dbReference>
<feature type="domain" description="G-protein coupled receptors family 1 profile" evidence="10">
    <location>
        <begin position="346"/>
        <end position="591"/>
    </location>
</feature>
<evidence type="ECO:0000256" key="2">
    <source>
        <dbReference type="ARBA" id="ARBA00022692"/>
    </source>
</evidence>
<evidence type="ECO:0000259" key="10">
    <source>
        <dbReference type="PROSITE" id="PS50262"/>
    </source>
</evidence>
<protein>
    <recommendedName>
        <fullName evidence="10">G-protein coupled receptors family 1 profile domain-containing protein</fullName>
    </recommendedName>
</protein>
<dbReference type="InterPro" id="IPR017452">
    <property type="entry name" value="GPCR_Rhodpsn_7TM"/>
</dbReference>
<dbReference type="InterPro" id="IPR000276">
    <property type="entry name" value="GPCR_Rhodpsn"/>
</dbReference>
<feature type="transmembrane region" description="Helical" evidence="9">
    <location>
        <begin position="284"/>
        <end position="306"/>
    </location>
</feature>
<evidence type="ECO:0000256" key="9">
    <source>
        <dbReference type="SAM" id="Phobius"/>
    </source>
</evidence>
<name>A0A3M6T8H9_POCDA</name>
<keyword evidence="7 8" id="KW-0807">Transducer</keyword>
<keyword evidence="3 9" id="KW-1133">Transmembrane helix</keyword>
<dbReference type="AlphaFoldDB" id="A0A3M6T8H9"/>
<feature type="transmembrane region" description="Helical" evidence="9">
    <location>
        <begin position="64"/>
        <end position="86"/>
    </location>
</feature>
<comment type="caution">
    <text evidence="11">The sequence shown here is derived from an EMBL/GenBank/DDBJ whole genome shotgun (WGS) entry which is preliminary data.</text>
</comment>
<feature type="transmembrane region" description="Helical" evidence="9">
    <location>
        <begin position="148"/>
        <end position="172"/>
    </location>
</feature>
<evidence type="ECO:0000256" key="4">
    <source>
        <dbReference type="ARBA" id="ARBA00023040"/>
    </source>
</evidence>
<dbReference type="SMART" id="SM01381">
    <property type="entry name" value="7TM_GPCR_Srsx"/>
    <property type="match status" value="1"/>
</dbReference>
<dbReference type="PROSITE" id="PS00237">
    <property type="entry name" value="G_PROTEIN_RECEP_F1_1"/>
    <property type="match status" value="1"/>
</dbReference>
<evidence type="ECO:0000256" key="6">
    <source>
        <dbReference type="ARBA" id="ARBA00023170"/>
    </source>
</evidence>
<dbReference type="GO" id="GO:0005886">
    <property type="term" value="C:plasma membrane"/>
    <property type="evidence" value="ECO:0007669"/>
    <property type="project" value="TreeGrafter"/>
</dbReference>
<comment type="similarity">
    <text evidence="8">Belongs to the G-protein coupled receptor 1 family.</text>
</comment>
<dbReference type="PROSITE" id="PS50262">
    <property type="entry name" value="G_PROTEIN_RECEP_F1_2"/>
    <property type="match status" value="2"/>
</dbReference>
<dbReference type="STRING" id="46731.A0A3M6T8H9"/>
<feature type="transmembrane region" description="Helical" evidence="9">
    <location>
        <begin position="252"/>
        <end position="272"/>
    </location>
</feature>
<feature type="transmembrane region" description="Helical" evidence="9">
    <location>
        <begin position="458"/>
        <end position="477"/>
    </location>
</feature>
<dbReference type="Proteomes" id="UP000275408">
    <property type="component" value="Unassembled WGS sequence"/>
</dbReference>
<keyword evidence="2 8" id="KW-0812">Transmembrane</keyword>
<comment type="subcellular location">
    <subcellularLocation>
        <location evidence="1">Membrane</location>
        <topology evidence="1">Multi-pass membrane protein</topology>
    </subcellularLocation>
</comment>
<evidence type="ECO:0000256" key="1">
    <source>
        <dbReference type="ARBA" id="ARBA00004141"/>
    </source>
</evidence>
<reference evidence="11 12" key="1">
    <citation type="journal article" date="2018" name="Sci. Rep.">
        <title>Comparative analysis of the Pocillopora damicornis genome highlights role of immune system in coral evolution.</title>
        <authorList>
            <person name="Cunning R."/>
            <person name="Bay R.A."/>
            <person name="Gillette P."/>
            <person name="Baker A.C."/>
            <person name="Traylor-Knowles N."/>
        </authorList>
    </citation>
    <scope>NUCLEOTIDE SEQUENCE [LARGE SCALE GENOMIC DNA]</scope>
    <source>
        <strain evidence="11">RSMAS</strain>
        <tissue evidence="11">Whole animal</tissue>
    </source>
</reference>
<keyword evidence="6 8" id="KW-0675">Receptor</keyword>
<dbReference type="SUPFAM" id="SSF81321">
    <property type="entry name" value="Family A G protein-coupled receptor-like"/>
    <property type="match status" value="2"/>
</dbReference>
<dbReference type="Pfam" id="PF00001">
    <property type="entry name" value="7tm_1"/>
    <property type="match status" value="2"/>
</dbReference>
<gene>
    <name evidence="11" type="ORF">pdam_00007887</name>
</gene>
<feature type="transmembrane region" description="Helical" evidence="9">
    <location>
        <begin position="192"/>
        <end position="215"/>
    </location>
</feature>
<feature type="transmembrane region" description="Helical" evidence="9">
    <location>
        <begin position="25"/>
        <end position="52"/>
    </location>
</feature>
<evidence type="ECO:0000313" key="12">
    <source>
        <dbReference type="Proteomes" id="UP000275408"/>
    </source>
</evidence>
<sequence>LGLIEYGNLRYGNTTSPPLSTSQSVVLASLASVYFIIVFASIFGNSVIIHIIRTGHSLKTTTNYFILNQACADLIITFTVMLSMLGDNLFQRKWFGGDWGLPMCRLLVWFHFPAEYCSIWSLVAIAVDRYYAVARPLQFSPLSHHTRLVVSLIWVWSLSSAAGTISMAKLIFVEGTGHFCVVDYSHVELSAANVVSICVLLFNFVVPLLAMAVLYSIVCSRLLSREVPGDEAGHSARHAEAMKTAKKVNRMMIIIVVSFTLCWFPFFIFVGLDSLHKIEIPYAALKFVVWLANAYSAINPYIYLSLSDKFRKEFMIILNKCRSSFSCGKHDKPSALYQQFSDNDQFDISLLCYYIRFHILQLHDHPHNPSRHFLKFVTNYLILNQAYADLIITFTIMLGMLGDDLFFKKWFGGDWGLHLCRPLVWLNFPAEYCSIWSLVAVAFDRYFAGARPLHLSPVLLHITFVVTWSIFSVAGMISMAKQVFVEGTDYVLLVRKQHIRLLCFGVQFLRARFGHDGFAFNRVLTFVVSRNEAGQNARHAEAVKTAKKITLMIIVVVLFTLCWCPFFVFVGLNSFIVWLANAYSAISPFIYLTFDEKFRNEHKIIMEKCRTKFRC</sequence>
<feature type="transmembrane region" description="Helical" evidence="9">
    <location>
        <begin position="575"/>
        <end position="594"/>
    </location>
</feature>
<keyword evidence="4 8" id="KW-0297">G-protein coupled receptor</keyword>